<name>A0A0J9X2R1_GEOCN</name>
<reference evidence="2" key="1">
    <citation type="submission" date="2014-03" db="EMBL/GenBank/DDBJ databases">
        <authorList>
            <person name="Casaregola S."/>
        </authorList>
    </citation>
    <scope>NUCLEOTIDE SEQUENCE [LARGE SCALE GENOMIC DNA]</scope>
    <source>
        <strain evidence="2">CLIB 918</strain>
    </source>
</reference>
<gene>
    <name evidence="2" type="ORF">BN980_GECA01s09217g</name>
</gene>
<dbReference type="AlphaFoldDB" id="A0A0J9X2R1"/>
<keyword evidence="3" id="KW-1185">Reference proteome</keyword>
<evidence type="ECO:0000313" key="3">
    <source>
        <dbReference type="Proteomes" id="UP000242525"/>
    </source>
</evidence>
<dbReference type="Proteomes" id="UP000242525">
    <property type="component" value="Unassembled WGS sequence"/>
</dbReference>
<proteinExistence type="predicted"/>
<organism evidence="2 3">
    <name type="scientific">Geotrichum candidum</name>
    <name type="common">Oospora lactis</name>
    <name type="synonym">Dipodascus geotrichum</name>
    <dbReference type="NCBI Taxonomy" id="1173061"/>
    <lineage>
        <taxon>Eukaryota</taxon>
        <taxon>Fungi</taxon>
        <taxon>Dikarya</taxon>
        <taxon>Ascomycota</taxon>
        <taxon>Saccharomycotina</taxon>
        <taxon>Dipodascomycetes</taxon>
        <taxon>Dipodascales</taxon>
        <taxon>Dipodascaceae</taxon>
        <taxon>Geotrichum</taxon>
    </lineage>
</organism>
<dbReference type="EMBL" id="CCBN010000001">
    <property type="protein sequence ID" value="CDO51611.1"/>
    <property type="molecule type" value="Genomic_DNA"/>
</dbReference>
<evidence type="ECO:0000313" key="2">
    <source>
        <dbReference type="EMBL" id="CDO51611.1"/>
    </source>
</evidence>
<feature type="compositionally biased region" description="Polar residues" evidence="1">
    <location>
        <begin position="1"/>
        <end position="11"/>
    </location>
</feature>
<comment type="caution">
    <text evidence="2">The sequence shown here is derived from an EMBL/GenBank/DDBJ whole genome shotgun (WGS) entry which is preliminary data.</text>
</comment>
<protein>
    <submittedName>
        <fullName evidence="2">Uncharacterized protein</fullName>
    </submittedName>
</protein>
<sequence length="153" mass="16683">MSTQVTLSQAFNHHHTLNKQRDHVVTAAANTNSHGNNNTSNIIAVAPQNYMAKNSSTSLRSKASSIATTDSIDSTQHSLPPNIDKILIQRARDKKNKRYLVKAAKSSLHLNKDLPSLPPSEVPIEFVSIFIHVLFSACISLILKATATTEAIT</sequence>
<feature type="region of interest" description="Disordered" evidence="1">
    <location>
        <begin position="1"/>
        <end position="20"/>
    </location>
</feature>
<accession>A0A0J9X2R1</accession>
<evidence type="ECO:0000256" key="1">
    <source>
        <dbReference type="SAM" id="MobiDB-lite"/>
    </source>
</evidence>